<dbReference type="PANTHER" id="PTHR48078:SF2">
    <property type="entry name" value="CATABOLIC L-SERINE_THREONINE DEHYDRATASE"/>
    <property type="match status" value="1"/>
</dbReference>
<dbReference type="PANTHER" id="PTHR48078">
    <property type="entry name" value="THREONINE DEHYDRATASE, MITOCHONDRIAL-RELATED"/>
    <property type="match status" value="1"/>
</dbReference>
<dbReference type="GO" id="GO:0006567">
    <property type="term" value="P:L-threonine catabolic process"/>
    <property type="evidence" value="ECO:0007669"/>
    <property type="project" value="TreeGrafter"/>
</dbReference>
<dbReference type="SUPFAM" id="SSF53686">
    <property type="entry name" value="Tryptophan synthase beta subunit-like PLP-dependent enzymes"/>
    <property type="match status" value="1"/>
</dbReference>
<keyword evidence="5" id="KW-0456">Lyase</keyword>
<evidence type="ECO:0000256" key="1">
    <source>
        <dbReference type="ARBA" id="ARBA00001933"/>
    </source>
</evidence>
<dbReference type="GO" id="GO:0004794">
    <property type="term" value="F:threonine deaminase activity"/>
    <property type="evidence" value="ECO:0007669"/>
    <property type="project" value="TreeGrafter"/>
</dbReference>
<dbReference type="Pfam" id="PF00291">
    <property type="entry name" value="PALP"/>
    <property type="match status" value="1"/>
</dbReference>
<dbReference type="InterPro" id="IPR050147">
    <property type="entry name" value="Ser/Thr_Dehydratase"/>
</dbReference>
<reference evidence="8 9" key="1">
    <citation type="submission" date="2022-09" db="EMBL/GenBank/DDBJ databases">
        <authorList>
            <person name="Palmer J.M."/>
        </authorList>
    </citation>
    <scope>NUCLEOTIDE SEQUENCE [LARGE SCALE GENOMIC DNA]</scope>
    <source>
        <strain evidence="8 9">DSM 7382</strain>
    </source>
</reference>
<evidence type="ECO:0000256" key="4">
    <source>
        <dbReference type="ARBA" id="ARBA00022898"/>
    </source>
</evidence>
<dbReference type="InterPro" id="IPR036052">
    <property type="entry name" value="TrpB-like_PALP_sf"/>
</dbReference>
<dbReference type="InterPro" id="IPR001926">
    <property type="entry name" value="TrpB-like_PALP"/>
</dbReference>
<evidence type="ECO:0000313" key="9">
    <source>
        <dbReference type="Proteomes" id="UP001385951"/>
    </source>
</evidence>
<dbReference type="Gene3D" id="3.40.50.1100">
    <property type="match status" value="2"/>
</dbReference>
<comment type="caution">
    <text evidence="8">The sequence shown here is derived from an EMBL/GenBank/DDBJ whole genome shotgun (WGS) entry which is preliminary data.</text>
</comment>
<dbReference type="GO" id="GO:0003941">
    <property type="term" value="F:L-serine ammonia-lyase activity"/>
    <property type="evidence" value="ECO:0007669"/>
    <property type="project" value="UniProtKB-EC"/>
</dbReference>
<evidence type="ECO:0000256" key="3">
    <source>
        <dbReference type="ARBA" id="ARBA00012093"/>
    </source>
</evidence>
<accession>A0AAW0GQA8</accession>
<name>A0AAW0GQA8_9APHY</name>
<evidence type="ECO:0000259" key="7">
    <source>
        <dbReference type="Pfam" id="PF00291"/>
    </source>
</evidence>
<evidence type="ECO:0000256" key="2">
    <source>
        <dbReference type="ARBA" id="ARBA00010869"/>
    </source>
</evidence>
<dbReference type="EMBL" id="JASBNA010000003">
    <property type="protein sequence ID" value="KAK7693215.1"/>
    <property type="molecule type" value="Genomic_DNA"/>
</dbReference>
<keyword evidence="4" id="KW-0663">Pyridoxal phosphate</keyword>
<dbReference type="EC" id="4.3.1.17" evidence="3"/>
<comment type="catalytic activity">
    <reaction evidence="6">
        <text>L-serine = pyruvate + NH4(+)</text>
        <dbReference type="Rhea" id="RHEA:19169"/>
        <dbReference type="ChEBI" id="CHEBI:15361"/>
        <dbReference type="ChEBI" id="CHEBI:28938"/>
        <dbReference type="ChEBI" id="CHEBI:33384"/>
        <dbReference type="EC" id="4.3.1.17"/>
    </reaction>
</comment>
<comment type="cofactor">
    <cofactor evidence="1">
        <name>pyridoxal 5'-phosphate</name>
        <dbReference type="ChEBI" id="CHEBI:597326"/>
    </cofactor>
</comment>
<gene>
    <name evidence="8" type="ORF">QCA50_002781</name>
</gene>
<evidence type="ECO:0000256" key="6">
    <source>
        <dbReference type="ARBA" id="ARBA00049406"/>
    </source>
</evidence>
<organism evidence="8 9">
    <name type="scientific">Cerrena zonata</name>
    <dbReference type="NCBI Taxonomy" id="2478898"/>
    <lineage>
        <taxon>Eukaryota</taxon>
        <taxon>Fungi</taxon>
        <taxon>Dikarya</taxon>
        <taxon>Basidiomycota</taxon>
        <taxon>Agaricomycotina</taxon>
        <taxon>Agaricomycetes</taxon>
        <taxon>Polyporales</taxon>
        <taxon>Cerrenaceae</taxon>
        <taxon>Cerrena</taxon>
    </lineage>
</organism>
<dbReference type="AlphaFoldDB" id="A0AAW0GQA8"/>
<evidence type="ECO:0000313" key="8">
    <source>
        <dbReference type="EMBL" id="KAK7693215.1"/>
    </source>
</evidence>
<protein>
    <recommendedName>
        <fullName evidence="3">L-serine ammonia-lyase</fullName>
        <ecNumber evidence="3">4.3.1.17</ecNumber>
    </recommendedName>
</protein>
<feature type="domain" description="Tryptophan synthase beta chain-like PALP" evidence="7">
    <location>
        <begin position="7"/>
        <end position="331"/>
    </location>
</feature>
<comment type="similarity">
    <text evidence="2">Belongs to the serine/threonine dehydratase family.</text>
</comment>
<dbReference type="GO" id="GO:0006565">
    <property type="term" value="P:L-serine catabolic process"/>
    <property type="evidence" value="ECO:0007669"/>
    <property type="project" value="TreeGrafter"/>
</dbReference>
<dbReference type="Proteomes" id="UP001385951">
    <property type="component" value="Unassembled WGS sequence"/>
</dbReference>
<dbReference type="GO" id="GO:0009097">
    <property type="term" value="P:isoleucine biosynthetic process"/>
    <property type="evidence" value="ECO:0007669"/>
    <property type="project" value="TreeGrafter"/>
</dbReference>
<keyword evidence="9" id="KW-1185">Reference proteome</keyword>
<sequence length="371" mass="39775">MGNLWLETPLIYSPHISARLGSKAYLKLESLQPSQSFKYRGISLLIQRALAEHGPTVHLIVASGGNAGLAAACAANALGLRCTVYLPRGASSYVLEFFKQANADVQEKGDYYAQTLNTAKEAVASEPKAVLVPAYEDPILWEGHGSMIEEIAKQIPGSKKPDAIFCSVGGGGLLGGVITGCKTVGWDDVPVVGLETTGSNCFYRSLSLNPGPFVKDTLDLGNIEVLEDAEHGIKIAKLDKITSRAASLGASSPAPGVVKMALLRKGGIKSVCTSDELSMHAGLQFIEEHKMLVELACSTTLIPAYSKDLFERLVPKRSDGDERVVVFIVCGGFKITLSEMTEYQTLVTERLAQGPGHWDVYCNGDKWSIAQ</sequence>
<proteinExistence type="inferred from homology"/>
<evidence type="ECO:0000256" key="5">
    <source>
        <dbReference type="ARBA" id="ARBA00023239"/>
    </source>
</evidence>